<sequence>MASGVTQVHQSTFTQHQNAAAIGKLPFVNLWLDFNTRRTSEAFECGHVDFIVEVTDVGNDRLVLQGQEVVNRDDIDISRRGNQNVDLVDDALELRNLIPIHRGLEGQDGVNLRDDDASALTSQGFARAFAHITITADKGDLAAHESVGGTVQAINQ</sequence>
<dbReference type="AntiFam" id="ANF00237">
    <property type="entry name" value="Shadow ORF (opposite ahcY)"/>
</dbReference>
<dbReference type="AlphaFoldDB" id="A0A6J6KHN0"/>
<accession>A0A6J6KHN0</accession>
<proteinExistence type="predicted"/>
<protein>
    <submittedName>
        <fullName evidence="1">Unannotated protein</fullName>
    </submittedName>
</protein>
<name>A0A6J6KHN0_9ZZZZ</name>
<evidence type="ECO:0000313" key="1">
    <source>
        <dbReference type="EMBL" id="CAB4649310.1"/>
    </source>
</evidence>
<reference evidence="1" key="1">
    <citation type="submission" date="2020-05" db="EMBL/GenBank/DDBJ databases">
        <authorList>
            <person name="Chiriac C."/>
            <person name="Salcher M."/>
            <person name="Ghai R."/>
            <person name="Kavagutti S V."/>
        </authorList>
    </citation>
    <scope>NUCLEOTIDE SEQUENCE</scope>
</reference>
<organism evidence="1">
    <name type="scientific">freshwater metagenome</name>
    <dbReference type="NCBI Taxonomy" id="449393"/>
    <lineage>
        <taxon>unclassified sequences</taxon>
        <taxon>metagenomes</taxon>
        <taxon>ecological metagenomes</taxon>
    </lineage>
</organism>
<dbReference type="EMBL" id="CAEZVY010000125">
    <property type="protein sequence ID" value="CAB4649310.1"/>
    <property type="molecule type" value="Genomic_DNA"/>
</dbReference>
<gene>
    <name evidence="1" type="ORF">UFOPK2158_01097</name>
</gene>